<protein>
    <submittedName>
        <fullName evidence="3">Ecotin</fullName>
    </submittedName>
</protein>
<dbReference type="PATRIC" id="fig|1367847.3.peg.1239"/>
<dbReference type="PANTHER" id="PTHR35890:SF3">
    <property type="entry name" value="ECOTIN"/>
    <property type="match status" value="1"/>
</dbReference>
<dbReference type="OrthoDB" id="997196at2"/>
<dbReference type="MEROPS" id="I11.001"/>
<gene>
    <name evidence="3" type="ORF">JCM7686_1266</name>
</gene>
<dbReference type="HOGENOM" id="CLU_111565_0_0_5"/>
<evidence type="ECO:0000256" key="1">
    <source>
        <dbReference type="ARBA" id="ARBA00010558"/>
    </source>
</evidence>
<dbReference type="EMBL" id="CP006650">
    <property type="protein sequence ID" value="AGT08367.1"/>
    <property type="molecule type" value="Genomic_DNA"/>
</dbReference>
<feature type="chain" id="PRO_5004544328" evidence="2">
    <location>
        <begin position="23"/>
        <end position="161"/>
    </location>
</feature>
<dbReference type="Pfam" id="PF03974">
    <property type="entry name" value="Ecotin"/>
    <property type="match status" value="1"/>
</dbReference>
<feature type="signal peptide" evidence="2">
    <location>
        <begin position="1"/>
        <end position="22"/>
    </location>
</feature>
<dbReference type="PIRSF" id="PIRSF006865">
    <property type="entry name" value="Prot_inh_ecotin"/>
    <property type="match status" value="1"/>
</dbReference>
<dbReference type="GO" id="GO:0004867">
    <property type="term" value="F:serine-type endopeptidase inhibitor activity"/>
    <property type="evidence" value="ECO:0007669"/>
    <property type="project" value="InterPro"/>
</dbReference>
<dbReference type="InterPro" id="IPR027438">
    <property type="entry name" value="Ecotin_C"/>
</dbReference>
<evidence type="ECO:0000313" key="3">
    <source>
        <dbReference type="EMBL" id="AGT08367.1"/>
    </source>
</evidence>
<evidence type="ECO:0000256" key="2">
    <source>
        <dbReference type="SAM" id="SignalP"/>
    </source>
</evidence>
<evidence type="ECO:0000313" key="4">
    <source>
        <dbReference type="Proteomes" id="UP000015480"/>
    </source>
</evidence>
<dbReference type="InterPro" id="IPR005658">
    <property type="entry name" value="Prot_inh_ecotin"/>
</dbReference>
<dbReference type="KEGG" id="pami:JCM7686_1266"/>
<keyword evidence="4" id="KW-1185">Reference proteome</keyword>
<accession>S5XT79</accession>
<dbReference type="Gene3D" id="4.10.1230.10">
    <property type="entry name" value="Ecotin, trypsin inhibitor"/>
    <property type="match status" value="1"/>
</dbReference>
<dbReference type="PANTHER" id="PTHR35890">
    <property type="match status" value="1"/>
</dbReference>
<dbReference type="RefSeq" id="WP_020950005.1">
    <property type="nucleotide sequence ID" value="NC_022041.1"/>
</dbReference>
<sequence>MSIAPIGIAAASLLALSAPAFAQSAATDLKAFPAAEAGMVRHVITLPAKQNEEDLRVEILPGKMLEVDCNRVMIAAKAETKTVDGWGYDYLTIGKVSPPATTLMACPDNAKTERFVTANIGAESLRRYNSKLPLVIYAPEDLVVKYRIWRADSELSEATSE</sequence>
<reference evidence="3 4" key="1">
    <citation type="journal article" date="2014" name="BMC Genomics">
        <title>Architecture and functions of a multipartite genome of the methylotrophic bacterium Paracoccus aminophilus JCM 7686, containing primary and secondary chromids.</title>
        <authorList>
            <person name="Dziewit L."/>
            <person name="Czarnecki J."/>
            <person name="Wibberg D."/>
            <person name="Radlinska M."/>
            <person name="Mrozek P."/>
            <person name="Szymczak M."/>
            <person name="Schluter A."/>
            <person name="Puhler A."/>
            <person name="Bartosik D."/>
        </authorList>
    </citation>
    <scope>NUCLEOTIDE SEQUENCE [LARGE SCALE GENOMIC DNA]</scope>
    <source>
        <strain evidence="3">JCM 7686</strain>
    </source>
</reference>
<organism evidence="3 4">
    <name type="scientific">Paracoccus aminophilus JCM 7686</name>
    <dbReference type="NCBI Taxonomy" id="1367847"/>
    <lineage>
        <taxon>Bacteria</taxon>
        <taxon>Pseudomonadati</taxon>
        <taxon>Pseudomonadota</taxon>
        <taxon>Alphaproteobacteria</taxon>
        <taxon>Rhodobacterales</taxon>
        <taxon>Paracoccaceae</taxon>
        <taxon>Paracoccus</taxon>
    </lineage>
</organism>
<dbReference type="eggNOG" id="COG4574">
    <property type="taxonomic scope" value="Bacteria"/>
</dbReference>
<dbReference type="Proteomes" id="UP000015480">
    <property type="component" value="Chromosome"/>
</dbReference>
<dbReference type="NCBIfam" id="NF002987">
    <property type="entry name" value="PRK03719.1"/>
    <property type="match status" value="1"/>
</dbReference>
<dbReference type="STRING" id="1367847.JCM7686_1266"/>
<dbReference type="SUPFAM" id="SSF49772">
    <property type="entry name" value="Ecotin, trypsin inhibitor"/>
    <property type="match status" value="1"/>
</dbReference>
<dbReference type="InterPro" id="IPR036198">
    <property type="entry name" value="Ecotin_sf"/>
</dbReference>
<dbReference type="Gene3D" id="2.60.40.550">
    <property type="entry name" value="Ecotin"/>
    <property type="match status" value="1"/>
</dbReference>
<proteinExistence type="inferred from homology"/>
<comment type="similarity">
    <text evidence="1">Belongs to the protease inhibitor I11 (ecotin) family.</text>
</comment>
<name>S5XT79_PARAH</name>
<dbReference type="AlphaFoldDB" id="S5XT79"/>
<keyword evidence="2" id="KW-0732">Signal</keyword>